<dbReference type="Proteomes" id="UP001500433">
    <property type="component" value="Unassembled WGS sequence"/>
</dbReference>
<dbReference type="EMBL" id="BAABJH010000001">
    <property type="protein sequence ID" value="GAA4890725.1"/>
    <property type="molecule type" value="Genomic_DNA"/>
</dbReference>
<gene>
    <name evidence="1" type="ORF">GCM10023311_13750</name>
</gene>
<protein>
    <recommendedName>
        <fullName evidence="3">Phage protein</fullName>
    </recommendedName>
</protein>
<dbReference type="RefSeq" id="WP_345273351.1">
    <property type="nucleotide sequence ID" value="NZ_BAABJH010000001.1"/>
</dbReference>
<keyword evidence="2" id="KW-1185">Reference proteome</keyword>
<reference evidence="2" key="1">
    <citation type="journal article" date="2019" name="Int. J. Syst. Evol. Microbiol.">
        <title>The Global Catalogue of Microorganisms (GCM) 10K type strain sequencing project: providing services to taxonomists for standard genome sequencing and annotation.</title>
        <authorList>
            <consortium name="The Broad Institute Genomics Platform"/>
            <consortium name="The Broad Institute Genome Sequencing Center for Infectious Disease"/>
            <person name="Wu L."/>
            <person name="Ma J."/>
        </authorList>
    </citation>
    <scope>NUCLEOTIDE SEQUENCE [LARGE SCALE GENOMIC DNA]</scope>
    <source>
        <strain evidence="2">JCM 18274</strain>
    </source>
</reference>
<sequence>MDAKITETLEYYFKKRNEIKDFVNNSNDLKTDQIIENGEELAILEYKITALQVALEN</sequence>
<evidence type="ECO:0000313" key="1">
    <source>
        <dbReference type="EMBL" id="GAA4890725.1"/>
    </source>
</evidence>
<name>A0ABP9F0P6_9FLAO</name>
<evidence type="ECO:0008006" key="3">
    <source>
        <dbReference type="Google" id="ProtNLM"/>
    </source>
</evidence>
<comment type="caution">
    <text evidence="1">The sequence shown here is derived from an EMBL/GenBank/DDBJ whole genome shotgun (WGS) entry which is preliminary data.</text>
</comment>
<organism evidence="1 2">
    <name type="scientific">Flaviramulus aquimarinus</name>
    <dbReference type="NCBI Taxonomy" id="1170456"/>
    <lineage>
        <taxon>Bacteria</taxon>
        <taxon>Pseudomonadati</taxon>
        <taxon>Bacteroidota</taxon>
        <taxon>Flavobacteriia</taxon>
        <taxon>Flavobacteriales</taxon>
        <taxon>Flavobacteriaceae</taxon>
        <taxon>Flaviramulus</taxon>
    </lineage>
</organism>
<evidence type="ECO:0000313" key="2">
    <source>
        <dbReference type="Proteomes" id="UP001500433"/>
    </source>
</evidence>
<accession>A0ABP9F0P6</accession>
<proteinExistence type="predicted"/>